<dbReference type="InterPro" id="IPR014780">
    <property type="entry name" value="tRNA_psdUridine_synth_TruB"/>
</dbReference>
<reference evidence="18 19" key="1">
    <citation type="submission" date="2020-10" db="EMBL/GenBank/DDBJ databases">
        <title>Olsenella immobilis sp.nov., isolated from the mud in a fermentation cellar used for the production of Chinese strong-flavoured liquor.</title>
        <authorList>
            <person name="Lu L."/>
        </authorList>
    </citation>
    <scope>NUCLEOTIDE SEQUENCE [LARGE SCALE GENOMIC DNA]</scope>
    <source>
        <strain evidence="18 19">LZLJ-2</strain>
    </source>
</reference>
<dbReference type="SUPFAM" id="SSF52374">
    <property type="entry name" value="Nucleotidylyl transferase"/>
    <property type="match status" value="1"/>
</dbReference>
<dbReference type="PANTHER" id="PTHR13767:SF2">
    <property type="entry name" value="PSEUDOURIDYLATE SYNTHASE TRUB1"/>
    <property type="match status" value="1"/>
</dbReference>
<dbReference type="Gene3D" id="3.30.2350.10">
    <property type="entry name" value="Pseudouridine synthase"/>
    <property type="match status" value="1"/>
</dbReference>
<evidence type="ECO:0000256" key="10">
    <source>
        <dbReference type="ARBA" id="ARBA00022741"/>
    </source>
</evidence>
<feature type="active site" description="Nucleophile" evidence="16">
    <location>
        <position position="45"/>
    </location>
</feature>
<dbReference type="GO" id="GO:0160148">
    <property type="term" value="F:tRNA pseudouridine(55) synthase activity"/>
    <property type="evidence" value="ECO:0007669"/>
    <property type="project" value="UniProtKB-EC"/>
</dbReference>
<keyword evidence="6" id="KW-0288">FMN</keyword>
<dbReference type="SUPFAM" id="SSF55120">
    <property type="entry name" value="Pseudouridine synthase"/>
    <property type="match status" value="1"/>
</dbReference>
<dbReference type="Pfam" id="PF06574">
    <property type="entry name" value="FAD_syn"/>
    <property type="match status" value="1"/>
</dbReference>
<keyword evidence="7" id="KW-0808">Transferase</keyword>
<evidence type="ECO:0000259" key="17">
    <source>
        <dbReference type="SMART" id="SM00904"/>
    </source>
</evidence>
<dbReference type="CDD" id="cd02573">
    <property type="entry name" value="PseudoU_synth_EcTruB"/>
    <property type="match status" value="1"/>
</dbReference>
<keyword evidence="5" id="KW-0285">Flavoprotein</keyword>
<feature type="domain" description="Riboflavin kinase" evidence="17">
    <location>
        <begin position="552"/>
        <end position="682"/>
    </location>
</feature>
<dbReference type="InterPro" id="IPR020103">
    <property type="entry name" value="PsdUridine_synth_cat_dom_sf"/>
</dbReference>
<keyword evidence="9" id="KW-0548">Nucleotidyltransferase</keyword>
<evidence type="ECO:0000256" key="8">
    <source>
        <dbReference type="ARBA" id="ARBA00022694"/>
    </source>
</evidence>
<evidence type="ECO:0000256" key="4">
    <source>
        <dbReference type="ARBA" id="ARBA00010214"/>
    </source>
</evidence>
<gene>
    <name evidence="16 18" type="primary">truB</name>
    <name evidence="18" type="ORF">INP52_04420</name>
</gene>
<evidence type="ECO:0000256" key="6">
    <source>
        <dbReference type="ARBA" id="ARBA00022643"/>
    </source>
</evidence>
<dbReference type="Pfam" id="PF01509">
    <property type="entry name" value="TruB_N"/>
    <property type="match status" value="1"/>
</dbReference>
<evidence type="ECO:0000256" key="16">
    <source>
        <dbReference type="HAMAP-Rule" id="MF_01080"/>
    </source>
</evidence>
<keyword evidence="13 16" id="KW-0413">Isomerase</keyword>
<dbReference type="Proteomes" id="UP000593735">
    <property type="component" value="Chromosome"/>
</dbReference>
<sequence>MSRGPSALSALIAVDKPVGMTSFDVVARVRRAVGERRVGHAGTLDPAATGVLVVGIGQATRLLGQLTLERKGYRARIDLGSETTTDDAEGEATATAEVPERLLDSELAARAVRSLEKTRTQVPPDYSAISVGGRRAYALARAGERPALAPRPARVFRAALVEVLPDERAWVVDLDVSKGTYVRSIARDLGRELGCYAHVGALERTFAGPVGLSDCVSLGELVSGGVGLVRTRCLDPARVLGLARRPLVANELAAVSSGRPIACGVAADEHGAHEPAPSERVCLVWDGGLVGIWARRGSHLVCEANFPQAIEGVRPDLSQVGPVFALGPHAERQLVRESILWHAGSQERTHPFSLLDGSATGRLSFWGAEPPATRASGEGQSDEQPFVCVLGAFDGLHRGHRTLIARAREEARRRSARLAVVTFSPDPASVLEGPWAPRNLLGTSDRARALMACGIDLLVTVDFTGELAALTYERFVRDVLGGLMSVSALVVGSNFRLGAGGAGTVDALAELGRAHGFDVIGMDLVDVGGTPISASRIRALVEAGAVEDAADLLGRCHFVWGQVEHGRGEGTGLGFPTANVRVDRSVCLPAEGVYAGFVVRGAGALTAWPAAINVGVPRTFAPGAEGQAFLEATLLGFSGDLYGQYVYVVFVRWLRGPERFSSVDELTRTVLANVDWVRRSLGESGVELAGVSA</sequence>
<dbReference type="GO" id="GO:0008531">
    <property type="term" value="F:riboflavin kinase activity"/>
    <property type="evidence" value="ECO:0007669"/>
    <property type="project" value="UniProtKB-EC"/>
</dbReference>
<evidence type="ECO:0000313" key="18">
    <source>
        <dbReference type="EMBL" id="QOY61436.1"/>
    </source>
</evidence>
<keyword evidence="11" id="KW-0274">FAD</keyword>
<evidence type="ECO:0000256" key="3">
    <source>
        <dbReference type="ARBA" id="ARBA00005642"/>
    </source>
</evidence>
<keyword evidence="19" id="KW-1185">Reference proteome</keyword>
<dbReference type="SMART" id="SM00904">
    <property type="entry name" value="Flavokinase"/>
    <property type="match status" value="1"/>
</dbReference>
<comment type="function">
    <text evidence="16">Responsible for synthesis of pseudouridine from uracil-55 in the psi GC loop of transfer RNAs.</text>
</comment>
<dbReference type="SUPFAM" id="SSF82114">
    <property type="entry name" value="Riboflavin kinase-like"/>
    <property type="match status" value="1"/>
</dbReference>
<dbReference type="Gene3D" id="2.40.30.30">
    <property type="entry name" value="Riboflavin kinase-like"/>
    <property type="match status" value="1"/>
</dbReference>
<dbReference type="Pfam" id="PF01687">
    <property type="entry name" value="Flavokinase"/>
    <property type="match status" value="1"/>
</dbReference>
<evidence type="ECO:0000256" key="14">
    <source>
        <dbReference type="ARBA" id="ARBA00047880"/>
    </source>
</evidence>
<evidence type="ECO:0000256" key="12">
    <source>
        <dbReference type="ARBA" id="ARBA00022840"/>
    </source>
</evidence>
<comment type="catalytic activity">
    <reaction evidence="14">
        <text>riboflavin + ATP = FMN + ADP + H(+)</text>
        <dbReference type="Rhea" id="RHEA:14357"/>
        <dbReference type="ChEBI" id="CHEBI:15378"/>
        <dbReference type="ChEBI" id="CHEBI:30616"/>
        <dbReference type="ChEBI" id="CHEBI:57986"/>
        <dbReference type="ChEBI" id="CHEBI:58210"/>
        <dbReference type="ChEBI" id="CHEBI:456216"/>
        <dbReference type="EC" id="2.7.1.26"/>
    </reaction>
</comment>
<dbReference type="GO" id="GO:0031119">
    <property type="term" value="P:tRNA pseudouridine synthesis"/>
    <property type="evidence" value="ECO:0007669"/>
    <property type="project" value="UniProtKB-UniRule"/>
</dbReference>
<dbReference type="InterPro" id="IPR002501">
    <property type="entry name" value="PsdUridine_synth_N"/>
</dbReference>
<evidence type="ECO:0000313" key="19">
    <source>
        <dbReference type="Proteomes" id="UP000593735"/>
    </source>
</evidence>
<dbReference type="InterPro" id="IPR014729">
    <property type="entry name" value="Rossmann-like_a/b/a_fold"/>
</dbReference>
<dbReference type="Pfam" id="PF16198">
    <property type="entry name" value="TruB_C_2"/>
    <property type="match status" value="1"/>
</dbReference>
<comment type="similarity">
    <text evidence="4">Belongs to the RibF family.</text>
</comment>
<comment type="catalytic activity">
    <reaction evidence="1 16">
        <text>uridine(55) in tRNA = pseudouridine(55) in tRNA</text>
        <dbReference type="Rhea" id="RHEA:42532"/>
        <dbReference type="Rhea" id="RHEA-COMP:10101"/>
        <dbReference type="Rhea" id="RHEA-COMP:10102"/>
        <dbReference type="ChEBI" id="CHEBI:65314"/>
        <dbReference type="ChEBI" id="CHEBI:65315"/>
        <dbReference type="EC" id="5.4.99.25"/>
    </reaction>
</comment>
<dbReference type="GO" id="GO:0005524">
    <property type="term" value="F:ATP binding"/>
    <property type="evidence" value="ECO:0007669"/>
    <property type="project" value="UniProtKB-KW"/>
</dbReference>
<dbReference type="EC" id="5.4.99.25" evidence="16"/>
<dbReference type="GO" id="GO:0003723">
    <property type="term" value="F:RNA binding"/>
    <property type="evidence" value="ECO:0007669"/>
    <property type="project" value="InterPro"/>
</dbReference>
<dbReference type="CDD" id="cd02064">
    <property type="entry name" value="FAD_synthetase_N"/>
    <property type="match status" value="1"/>
</dbReference>
<dbReference type="PANTHER" id="PTHR13767">
    <property type="entry name" value="TRNA-PSEUDOURIDINE SYNTHASE"/>
    <property type="match status" value="1"/>
</dbReference>
<dbReference type="FunFam" id="3.40.50.620:FF:000021">
    <property type="entry name" value="Riboflavin biosynthesis protein"/>
    <property type="match status" value="1"/>
</dbReference>
<organism evidence="18 19">
    <name type="scientific">Thermophilibacter immobilis</name>
    <dbReference type="NCBI Taxonomy" id="2779519"/>
    <lineage>
        <taxon>Bacteria</taxon>
        <taxon>Bacillati</taxon>
        <taxon>Actinomycetota</taxon>
        <taxon>Coriobacteriia</taxon>
        <taxon>Coriobacteriales</taxon>
        <taxon>Atopobiaceae</taxon>
        <taxon>Thermophilibacter</taxon>
    </lineage>
</organism>
<dbReference type="AlphaFoldDB" id="A0A7S7MA00"/>
<evidence type="ECO:0000256" key="5">
    <source>
        <dbReference type="ARBA" id="ARBA00022630"/>
    </source>
</evidence>
<keyword evidence="10" id="KW-0547">Nucleotide-binding</keyword>
<evidence type="ECO:0000256" key="1">
    <source>
        <dbReference type="ARBA" id="ARBA00000385"/>
    </source>
</evidence>
<evidence type="ECO:0000256" key="15">
    <source>
        <dbReference type="ARBA" id="ARBA00049494"/>
    </source>
</evidence>
<dbReference type="HAMAP" id="MF_01080">
    <property type="entry name" value="TruB_bact"/>
    <property type="match status" value="1"/>
</dbReference>
<dbReference type="InterPro" id="IPR032819">
    <property type="entry name" value="TruB_C"/>
</dbReference>
<dbReference type="InterPro" id="IPR023465">
    <property type="entry name" value="Riboflavin_kinase_dom_sf"/>
</dbReference>
<dbReference type="NCBIfam" id="TIGR00431">
    <property type="entry name" value="TruB"/>
    <property type="match status" value="1"/>
</dbReference>
<dbReference type="GO" id="GO:0009231">
    <property type="term" value="P:riboflavin biosynthetic process"/>
    <property type="evidence" value="ECO:0007669"/>
    <property type="project" value="InterPro"/>
</dbReference>
<dbReference type="InterPro" id="IPR015864">
    <property type="entry name" value="FAD_synthase"/>
</dbReference>
<protein>
    <recommendedName>
        <fullName evidence="16">tRNA pseudouridine synthase B</fullName>
        <ecNumber evidence="16">5.4.99.25</ecNumber>
    </recommendedName>
    <alternativeName>
        <fullName evidence="16">tRNA pseudouridine(55) synthase</fullName>
        <shortName evidence="16">Psi55 synthase</shortName>
    </alternativeName>
    <alternativeName>
        <fullName evidence="16">tRNA pseudouridylate synthase</fullName>
    </alternativeName>
    <alternativeName>
        <fullName evidence="16">tRNA-uridine isomerase</fullName>
    </alternativeName>
</protein>
<evidence type="ECO:0000256" key="13">
    <source>
        <dbReference type="ARBA" id="ARBA00023235"/>
    </source>
</evidence>
<comment type="catalytic activity">
    <reaction evidence="15">
        <text>FMN + ATP + H(+) = FAD + diphosphate</text>
        <dbReference type="Rhea" id="RHEA:17237"/>
        <dbReference type="ChEBI" id="CHEBI:15378"/>
        <dbReference type="ChEBI" id="CHEBI:30616"/>
        <dbReference type="ChEBI" id="CHEBI:33019"/>
        <dbReference type="ChEBI" id="CHEBI:57692"/>
        <dbReference type="ChEBI" id="CHEBI:58210"/>
        <dbReference type="EC" id="2.7.7.2"/>
    </reaction>
</comment>
<evidence type="ECO:0000256" key="11">
    <source>
        <dbReference type="ARBA" id="ARBA00022827"/>
    </source>
</evidence>
<dbReference type="GO" id="GO:1990481">
    <property type="term" value="P:mRNA pseudouridine synthesis"/>
    <property type="evidence" value="ECO:0007669"/>
    <property type="project" value="TreeGrafter"/>
</dbReference>
<evidence type="ECO:0000256" key="2">
    <source>
        <dbReference type="ARBA" id="ARBA00004726"/>
    </source>
</evidence>
<dbReference type="Gene3D" id="3.40.50.620">
    <property type="entry name" value="HUPs"/>
    <property type="match status" value="1"/>
</dbReference>
<proteinExistence type="inferred from homology"/>
<evidence type="ECO:0000256" key="9">
    <source>
        <dbReference type="ARBA" id="ARBA00022695"/>
    </source>
</evidence>
<name>A0A7S7MA00_9ACTN</name>
<keyword evidence="8 16" id="KW-0819">tRNA processing</keyword>
<dbReference type="GO" id="GO:0006747">
    <property type="term" value="P:FAD biosynthetic process"/>
    <property type="evidence" value="ECO:0007669"/>
    <property type="project" value="UniProtKB-UniPathway"/>
</dbReference>
<dbReference type="InterPro" id="IPR015865">
    <property type="entry name" value="Riboflavin_kinase_bac/euk"/>
</dbReference>
<accession>A0A7S7MA00</accession>
<comment type="similarity">
    <text evidence="3 16">Belongs to the pseudouridine synthase TruB family. Type 1 subfamily.</text>
</comment>
<dbReference type="RefSeq" id="WP_194372737.1">
    <property type="nucleotide sequence ID" value="NZ_CP063767.1"/>
</dbReference>
<comment type="pathway">
    <text evidence="2">Cofactor biosynthesis; FAD biosynthesis; FAD from FMN: step 1/1.</text>
</comment>
<dbReference type="EMBL" id="CP063767">
    <property type="protein sequence ID" value="QOY61436.1"/>
    <property type="molecule type" value="Genomic_DNA"/>
</dbReference>
<evidence type="ECO:0000256" key="7">
    <source>
        <dbReference type="ARBA" id="ARBA00022679"/>
    </source>
</evidence>
<dbReference type="GO" id="GO:0003919">
    <property type="term" value="F:FMN adenylyltransferase activity"/>
    <property type="evidence" value="ECO:0007669"/>
    <property type="project" value="UniProtKB-EC"/>
</dbReference>
<dbReference type="UniPathway" id="UPA00277">
    <property type="reaction ID" value="UER00407"/>
</dbReference>
<keyword evidence="12" id="KW-0067">ATP-binding</keyword>
<dbReference type="KEGG" id="tio:INP52_04420"/>